<proteinExistence type="predicted"/>
<dbReference type="EMBL" id="CABFNS010000837">
    <property type="protein sequence ID" value="VUC31814.1"/>
    <property type="molecule type" value="Genomic_DNA"/>
</dbReference>
<keyword evidence="2" id="KW-1185">Reference proteome</keyword>
<accession>A0ABY6UP92</accession>
<reference evidence="1 2" key="1">
    <citation type="submission" date="2019-06" db="EMBL/GenBank/DDBJ databases">
        <authorList>
            <person name="Broberg M."/>
        </authorList>
    </citation>
    <scope>NUCLEOTIDE SEQUENCE [LARGE SCALE GENOMIC DNA]</scope>
</reference>
<dbReference type="Proteomes" id="UP000766486">
    <property type="component" value="Unassembled WGS sequence"/>
</dbReference>
<protein>
    <recommendedName>
        <fullName evidence="3">Carbohydrate kinase PfkB domain-containing protein</fullName>
    </recommendedName>
</protein>
<gene>
    <name evidence="1" type="ORF">CLO192961_LOCUS315667</name>
</gene>
<evidence type="ECO:0008006" key="3">
    <source>
        <dbReference type="Google" id="ProtNLM"/>
    </source>
</evidence>
<dbReference type="SUPFAM" id="SSF53613">
    <property type="entry name" value="Ribokinase-like"/>
    <property type="match status" value="1"/>
</dbReference>
<dbReference type="InterPro" id="IPR029056">
    <property type="entry name" value="Ribokinase-like"/>
</dbReference>
<organism evidence="1 2">
    <name type="scientific">Bionectria ochroleuca</name>
    <name type="common">Gliocladium roseum</name>
    <dbReference type="NCBI Taxonomy" id="29856"/>
    <lineage>
        <taxon>Eukaryota</taxon>
        <taxon>Fungi</taxon>
        <taxon>Dikarya</taxon>
        <taxon>Ascomycota</taxon>
        <taxon>Pezizomycotina</taxon>
        <taxon>Sordariomycetes</taxon>
        <taxon>Hypocreomycetidae</taxon>
        <taxon>Hypocreales</taxon>
        <taxon>Bionectriaceae</taxon>
        <taxon>Clonostachys</taxon>
    </lineage>
</organism>
<comment type="caution">
    <text evidence="1">The sequence shown here is derived from an EMBL/GenBank/DDBJ whole genome shotgun (WGS) entry which is preliminary data.</text>
</comment>
<sequence length="223" mass="25445">MRASDSRTVIGHNTLPDMEIHEFKRGRVLELTLAYMRYLRGKWPGTNISIETKIFPREGLQALIPGVGVVLYNKGWALVYTIFFYSKLTSSMNATTCTISIANFEKENGYKDAETCLRAQALICRGVLTWNSYRRLFLCCTWGDQGASTLDVGTGDHFYKLAWTSSSTIGAGDTFIAEMLYSYIAHSRHWSFSKRLQFSNRLAGYKVAQEGFKDLGYFTRRRF</sequence>
<evidence type="ECO:0000313" key="1">
    <source>
        <dbReference type="EMBL" id="VUC31814.1"/>
    </source>
</evidence>
<dbReference type="Gene3D" id="3.40.1190.20">
    <property type="match status" value="1"/>
</dbReference>
<name>A0ABY6UP92_BIOOC</name>
<evidence type="ECO:0000313" key="2">
    <source>
        <dbReference type="Proteomes" id="UP000766486"/>
    </source>
</evidence>